<keyword evidence="3 10" id="KW-0444">Lipid biosynthesis</keyword>
<keyword evidence="5 10" id="KW-0443">Lipid metabolism</keyword>
<sequence>MSKTDIRIAIDCMGGDFGLPVTIPAACRFVKQYPDTRFLLVGDAMAIEAHLRDAGSPGKDWYEILPASEVVLMDDSVEVALRRKKDSSMRVAVQAVKDGRADACISAGNTGAWMAISRYVLKTLDGIDRPAIATSIPNQKGGATTVLDLGANVDCSAEHLLQFAIMGSALVSTVDLRQQPSVGLLNIGEEVIKGNEVVKQAAELLRTSGLNFYGNVEGDDIFKGTVDVVVCDGFVGNVVLKSVEGLAKLIATMMRAEFKRDVLSLAAGALAKPVLNRLRDRVDNRRYNGATLLGLRGIVVKSHGSADAYAFGFALQRAREAVHNGLLDGTTNAIDHLRQSLQDAAAQSAKLSNDLSDPAS</sequence>
<keyword evidence="6 10" id="KW-0594">Phospholipid biosynthesis</keyword>
<dbReference type="Gene3D" id="3.40.718.10">
    <property type="entry name" value="Isopropylmalate Dehydrogenase"/>
    <property type="match status" value="1"/>
</dbReference>
<comment type="pathway">
    <text evidence="10">Lipid metabolism; phospholipid metabolism.</text>
</comment>
<keyword evidence="2 10" id="KW-0963">Cytoplasm</keyword>
<comment type="caution">
    <text evidence="12">The sequence shown here is derived from an EMBL/GenBank/DDBJ whole genome shotgun (WGS) entry which is preliminary data.</text>
</comment>
<dbReference type="GO" id="GO:0005737">
    <property type="term" value="C:cytoplasm"/>
    <property type="evidence" value="ECO:0007669"/>
    <property type="project" value="UniProtKB-SubCell"/>
</dbReference>
<dbReference type="GO" id="GO:0043811">
    <property type="term" value="F:phosphate:acyl-[acyl carrier protein] acyltransferase activity"/>
    <property type="evidence" value="ECO:0007669"/>
    <property type="project" value="UniProtKB-UniRule"/>
</dbReference>
<dbReference type="InterPro" id="IPR003664">
    <property type="entry name" value="FA_synthesis"/>
</dbReference>
<evidence type="ECO:0000256" key="5">
    <source>
        <dbReference type="ARBA" id="ARBA00023098"/>
    </source>
</evidence>
<keyword evidence="13" id="KW-1185">Reference proteome</keyword>
<dbReference type="Proteomes" id="UP000554144">
    <property type="component" value="Unassembled WGS sequence"/>
</dbReference>
<evidence type="ECO:0000256" key="6">
    <source>
        <dbReference type="ARBA" id="ARBA00023209"/>
    </source>
</evidence>
<dbReference type="AlphaFoldDB" id="A0A853H191"/>
<dbReference type="PANTHER" id="PTHR30100">
    <property type="entry name" value="FATTY ACID/PHOSPHOLIPID SYNTHESIS PROTEIN PLSX"/>
    <property type="match status" value="1"/>
</dbReference>
<organism evidence="12 13">
    <name type="scientific">Pollutimonas harenae</name>
    <dbReference type="NCBI Taxonomy" id="657015"/>
    <lineage>
        <taxon>Bacteria</taxon>
        <taxon>Pseudomonadati</taxon>
        <taxon>Pseudomonadota</taxon>
        <taxon>Betaproteobacteria</taxon>
        <taxon>Burkholderiales</taxon>
        <taxon>Alcaligenaceae</taxon>
        <taxon>Pollutimonas</taxon>
    </lineage>
</organism>
<reference evidence="12 13" key="1">
    <citation type="submission" date="2020-07" db="EMBL/GenBank/DDBJ databases">
        <title>Taxonomic revisions and descriptions of new bacterial species based on genomic comparisons in the high-G+C-content subgroup of the family Alcaligenaceae.</title>
        <authorList>
            <person name="Szabo A."/>
            <person name="Felfoldi T."/>
        </authorList>
    </citation>
    <scope>NUCLEOTIDE SEQUENCE [LARGE SCALE GENOMIC DNA]</scope>
    <source>
        <strain evidence="12 13">DSM 25667</strain>
    </source>
</reference>
<keyword evidence="4 10" id="KW-0808">Transferase</keyword>
<dbReference type="NCBIfam" id="TIGR00182">
    <property type="entry name" value="plsX"/>
    <property type="match status" value="1"/>
</dbReference>
<comment type="subcellular location">
    <subcellularLocation>
        <location evidence="10">Cytoplasm</location>
    </subcellularLocation>
    <text evidence="10">Associated with the membrane possibly through PlsY.</text>
</comment>
<dbReference type="RefSeq" id="WP_130039114.1">
    <property type="nucleotide sequence ID" value="NZ_JACCEV010000002.1"/>
</dbReference>
<dbReference type="GO" id="GO:0006633">
    <property type="term" value="P:fatty acid biosynthetic process"/>
    <property type="evidence" value="ECO:0007669"/>
    <property type="project" value="UniProtKB-UniRule"/>
</dbReference>
<evidence type="ECO:0000256" key="1">
    <source>
        <dbReference type="ARBA" id="ARBA00001232"/>
    </source>
</evidence>
<dbReference type="UniPathway" id="UPA00085"/>
<dbReference type="EC" id="2.3.1.274" evidence="8 10"/>
<evidence type="ECO:0000256" key="9">
    <source>
        <dbReference type="ARBA" id="ARBA00046608"/>
    </source>
</evidence>
<dbReference type="PIRSF" id="PIRSF002465">
    <property type="entry name" value="Phsphlp_syn_PlsX"/>
    <property type="match status" value="1"/>
</dbReference>
<keyword evidence="12" id="KW-0012">Acyltransferase</keyword>
<evidence type="ECO:0000256" key="7">
    <source>
        <dbReference type="ARBA" id="ARBA00023264"/>
    </source>
</evidence>
<keyword evidence="11" id="KW-0175">Coiled coil</keyword>
<protein>
    <recommendedName>
        <fullName evidence="8 10">Phosphate acyltransferase</fullName>
        <ecNumber evidence="8 10">2.3.1.274</ecNumber>
    </recommendedName>
    <alternativeName>
        <fullName evidence="10">Acyl-ACP phosphotransacylase</fullName>
    </alternativeName>
    <alternativeName>
        <fullName evidence="10">Acyl-[acyl-carrier-protein]--phosphate acyltransferase</fullName>
    </alternativeName>
    <alternativeName>
        <fullName evidence="10">Phosphate-acyl-ACP acyltransferase</fullName>
    </alternativeName>
</protein>
<accession>A0A853H191</accession>
<name>A0A853H191_9BURK</name>
<dbReference type="GO" id="GO:0008654">
    <property type="term" value="P:phospholipid biosynthetic process"/>
    <property type="evidence" value="ECO:0007669"/>
    <property type="project" value="UniProtKB-KW"/>
</dbReference>
<evidence type="ECO:0000256" key="10">
    <source>
        <dbReference type="HAMAP-Rule" id="MF_00019"/>
    </source>
</evidence>
<evidence type="ECO:0000256" key="11">
    <source>
        <dbReference type="SAM" id="Coils"/>
    </source>
</evidence>
<gene>
    <name evidence="10 12" type="primary">plsX</name>
    <name evidence="12" type="ORF">H0A62_07935</name>
</gene>
<comment type="similarity">
    <text evidence="10">Belongs to the PlsX family.</text>
</comment>
<dbReference type="HAMAP" id="MF_00019">
    <property type="entry name" value="PlsX"/>
    <property type="match status" value="1"/>
</dbReference>
<comment type="catalytic activity">
    <reaction evidence="1 10">
        <text>a fatty acyl-[ACP] + phosphate = an acyl phosphate + holo-[ACP]</text>
        <dbReference type="Rhea" id="RHEA:42292"/>
        <dbReference type="Rhea" id="RHEA-COMP:9685"/>
        <dbReference type="Rhea" id="RHEA-COMP:14125"/>
        <dbReference type="ChEBI" id="CHEBI:43474"/>
        <dbReference type="ChEBI" id="CHEBI:59918"/>
        <dbReference type="ChEBI" id="CHEBI:64479"/>
        <dbReference type="ChEBI" id="CHEBI:138651"/>
        <dbReference type="EC" id="2.3.1.274"/>
    </reaction>
</comment>
<evidence type="ECO:0000313" key="13">
    <source>
        <dbReference type="Proteomes" id="UP000554144"/>
    </source>
</evidence>
<evidence type="ECO:0000256" key="3">
    <source>
        <dbReference type="ARBA" id="ARBA00022516"/>
    </source>
</evidence>
<comment type="subunit">
    <text evidence="9 10">Homodimer. Probably interacts with PlsY.</text>
</comment>
<dbReference type="SUPFAM" id="SSF53659">
    <property type="entry name" value="Isocitrate/Isopropylmalate dehydrogenase-like"/>
    <property type="match status" value="1"/>
</dbReference>
<dbReference type="EMBL" id="JACCEV010000002">
    <property type="protein sequence ID" value="NYT85529.1"/>
    <property type="molecule type" value="Genomic_DNA"/>
</dbReference>
<proteinExistence type="inferred from homology"/>
<dbReference type="InterPro" id="IPR012281">
    <property type="entry name" value="Phospholipid_synth_PlsX-like"/>
</dbReference>
<dbReference type="Pfam" id="PF02504">
    <property type="entry name" value="FA_synthesis"/>
    <property type="match status" value="1"/>
</dbReference>
<dbReference type="OrthoDB" id="9806408at2"/>
<keyword evidence="7 10" id="KW-1208">Phospholipid metabolism</keyword>
<evidence type="ECO:0000313" key="12">
    <source>
        <dbReference type="EMBL" id="NYT85529.1"/>
    </source>
</evidence>
<evidence type="ECO:0000256" key="4">
    <source>
        <dbReference type="ARBA" id="ARBA00022679"/>
    </source>
</evidence>
<evidence type="ECO:0000256" key="8">
    <source>
        <dbReference type="ARBA" id="ARBA00024069"/>
    </source>
</evidence>
<comment type="function">
    <text evidence="10">Catalyzes the reversible formation of acyl-phosphate (acyl-PO(4)) from acyl-[acyl-carrier-protein] (acyl-ACP). This enzyme utilizes acyl-ACP as fatty acyl donor, but not acyl-CoA.</text>
</comment>
<dbReference type="PANTHER" id="PTHR30100:SF1">
    <property type="entry name" value="PHOSPHATE ACYLTRANSFERASE"/>
    <property type="match status" value="1"/>
</dbReference>
<evidence type="ECO:0000256" key="2">
    <source>
        <dbReference type="ARBA" id="ARBA00022490"/>
    </source>
</evidence>
<feature type="coiled-coil region" evidence="11">
    <location>
        <begin position="327"/>
        <end position="354"/>
    </location>
</feature>